<proteinExistence type="predicted"/>
<name>A0A0F8ZEI8_9ZZZZ</name>
<organism evidence="1">
    <name type="scientific">marine sediment metagenome</name>
    <dbReference type="NCBI Taxonomy" id="412755"/>
    <lineage>
        <taxon>unclassified sequences</taxon>
        <taxon>metagenomes</taxon>
        <taxon>ecological metagenomes</taxon>
    </lineage>
</organism>
<evidence type="ECO:0000313" key="1">
    <source>
        <dbReference type="EMBL" id="KKK58426.1"/>
    </source>
</evidence>
<accession>A0A0F8ZEI8</accession>
<gene>
    <name evidence="1" type="ORF">LCGC14_3044570</name>
</gene>
<protein>
    <submittedName>
        <fullName evidence="1">Uncharacterized protein</fullName>
    </submittedName>
</protein>
<dbReference type="EMBL" id="LAZR01063988">
    <property type="protein sequence ID" value="KKK58426.1"/>
    <property type="molecule type" value="Genomic_DNA"/>
</dbReference>
<comment type="caution">
    <text evidence="1">The sequence shown here is derived from an EMBL/GenBank/DDBJ whole genome shotgun (WGS) entry which is preliminary data.</text>
</comment>
<sequence>MAKINTKEILFVPKTNGNDKLPEKEQIRMFYLPKVTFGAVQSLKNG</sequence>
<feature type="non-terminal residue" evidence="1">
    <location>
        <position position="46"/>
    </location>
</feature>
<reference evidence="1" key="1">
    <citation type="journal article" date="2015" name="Nature">
        <title>Complex archaea that bridge the gap between prokaryotes and eukaryotes.</title>
        <authorList>
            <person name="Spang A."/>
            <person name="Saw J.H."/>
            <person name="Jorgensen S.L."/>
            <person name="Zaremba-Niedzwiedzka K."/>
            <person name="Martijn J."/>
            <person name="Lind A.E."/>
            <person name="van Eijk R."/>
            <person name="Schleper C."/>
            <person name="Guy L."/>
            <person name="Ettema T.J."/>
        </authorList>
    </citation>
    <scope>NUCLEOTIDE SEQUENCE</scope>
</reference>
<dbReference type="AlphaFoldDB" id="A0A0F8ZEI8"/>